<evidence type="ECO:0000313" key="4">
    <source>
        <dbReference type="EMBL" id="GKT34440.1"/>
    </source>
</evidence>
<feature type="disulfide bond" evidence="1">
    <location>
        <begin position="2122"/>
        <end position="2132"/>
    </location>
</feature>
<dbReference type="SMART" id="SM00181">
    <property type="entry name" value="EGF"/>
    <property type="match status" value="8"/>
</dbReference>
<dbReference type="InterPro" id="IPR051830">
    <property type="entry name" value="NOTCH_homolog"/>
</dbReference>
<feature type="domain" description="EGF-like" evidence="3">
    <location>
        <begin position="2020"/>
        <end position="2055"/>
    </location>
</feature>
<dbReference type="CDD" id="cd00054">
    <property type="entry name" value="EGF_CA"/>
    <property type="match status" value="1"/>
</dbReference>
<comment type="caution">
    <text evidence="4">The sequence shown here is derived from an EMBL/GenBank/DDBJ whole genome shotgun (WGS) entry which is preliminary data.</text>
</comment>
<evidence type="ECO:0000256" key="1">
    <source>
        <dbReference type="PROSITE-ProRule" id="PRU00076"/>
    </source>
</evidence>
<keyword evidence="2" id="KW-0472">Membrane</keyword>
<dbReference type="Proteomes" id="UP001057375">
    <property type="component" value="Unassembled WGS sequence"/>
</dbReference>
<feature type="transmembrane region" description="Helical" evidence="2">
    <location>
        <begin position="3519"/>
        <end position="3544"/>
    </location>
</feature>
<feature type="disulfide bond" evidence="1">
    <location>
        <begin position="2045"/>
        <end position="2054"/>
    </location>
</feature>
<dbReference type="PROSITE" id="PS50026">
    <property type="entry name" value="EGF_3"/>
    <property type="match status" value="4"/>
</dbReference>
<feature type="disulfide bond" evidence="1">
    <location>
        <begin position="2139"/>
        <end position="2148"/>
    </location>
</feature>
<name>A0ABQ5KPK7_9EUKA</name>
<keyword evidence="2" id="KW-1133">Transmembrane helix</keyword>
<dbReference type="PROSITE" id="PS01186">
    <property type="entry name" value="EGF_2"/>
    <property type="match status" value="2"/>
</dbReference>
<feature type="domain" description="EGF-like" evidence="3">
    <location>
        <begin position="2180"/>
        <end position="2215"/>
    </location>
</feature>
<gene>
    <name evidence="4" type="ORF">ADUPG1_007794</name>
</gene>
<feature type="disulfide bond" evidence="1">
    <location>
        <begin position="2205"/>
        <end position="2214"/>
    </location>
</feature>
<dbReference type="PROSITE" id="PS00022">
    <property type="entry name" value="EGF_1"/>
    <property type="match status" value="4"/>
</dbReference>
<evidence type="ECO:0000259" key="3">
    <source>
        <dbReference type="PROSITE" id="PS50026"/>
    </source>
</evidence>
<feature type="disulfide bond" evidence="1">
    <location>
        <begin position="2104"/>
        <end position="2113"/>
    </location>
</feature>
<dbReference type="InterPro" id="IPR000742">
    <property type="entry name" value="EGF"/>
</dbReference>
<keyword evidence="2" id="KW-0812">Transmembrane</keyword>
<protein>
    <recommendedName>
        <fullName evidence="3">EGF-like domain-containing protein</fullName>
    </recommendedName>
</protein>
<feature type="non-terminal residue" evidence="4">
    <location>
        <position position="1"/>
    </location>
</feature>
<evidence type="ECO:0000256" key="2">
    <source>
        <dbReference type="SAM" id="Phobius"/>
    </source>
</evidence>
<sequence length="3603" mass="393205">STQSTVDTSVSIYSFYSKIGTLYRETMANYTSSSLESSCLSAIPPVTSCSTDVPCIQTFDRVDGRFNHLTPGITYVEPETIPEFLAISVGYNTDYVSDFSSIFSSSAWKTVSTDGTTLPYLTLIPIPLGLSYRSSLSSTSSSYELKATSVSHSFSNDTDTFLFMGSSSTILSNNSVVMSVSVTATDPDRSSSTITKIYNPSNEILAIAVFSSDLSTVFSYAVIDCSLDPIVSVVSHISSAEYSLSVAGMAKPFSVSIESPVQASIDVCSLVMISDLYFSGSIVWTDLTLTEIASTWASDESFLPQDDTYFADYLSLPFGITIDDSIPLGCNIVGLDADGNDEDISSGEIHAAWTHLTCVDYDSDPSAVADTDDVILEIRLESDPATENDTDPEITLTITVEAKWKDPSSTTCANSLAPIWKLKPDGIIYHGICELFVDDPIAETINGIHGPGLIFGYSTLGDLSISFSLGNLPDIPPIKYLETYDTSSFFSSPLKSVQRVSISQSNVDQDIIWDGDGNGYSSGAWDFRSTYIYDSTGNVDECKLNRSQILHSIDVINYKPNMNPLAWFTSVPSYILSHTSFARPVHTSALVNGCATGTMLQDCVYISPSIPSYSLLSTGEIAQIYMRRYSDSDGMVGIEMVCGEVYYDYLGIPRWAEKDIIRLSAEFTNGSLAIPTQYSYKLHRNPRTNDFMFFFLFMTSSTSNPGIVFKISSNGTISVICSRDTENGGFAIKPSSDVHVTVINDDVVRGHLSSSYDISIFDNVPIRASSKFELSRVVMNFNGCLTAASQENGCDNGVCATATAAGTCSCSDGFSFNSSGVCSSKSGVSTDLMFPSNSISASSSSSSSVKYELYEQNRDTISLQYPLPDDTEIIILNKNSQLDVYDLHPISRQTPLIVSSNERSRIRIPLSSSHPQYSSLPSSSFLFLSEAYLDRDPLFKFDLLFIPPIVSYTEWDMMIVAAGDTGISAKMPDDGTSSVSSTHSAHVIVPSLEFSALSDELILLIDPPIVLEGGSATKIQEIRSFSTLESYYSSVIGIQLMDDTESVLQTLSFSALLNPDVYNSLDQFVVFYGQPPSSLISACGDADDTPGIDIEGYWFGLRSELSNSSSSSDEETLYGFQILFFVSLSGAQCSLISLNNSAEDIPSIAVSALGQPSLNGVTLTTENCGFSSPSMSHLVAAVRYPDPSSITEDTQSEISELDMTAVSTTGCVHGVVNDSLTCDCDPAYDSDERCEIEVCVTNSAAQLYLRRPSIIPISCVSIYNASIMTNLSNQYVDVISSSTVYDVDTSMSTAIVGEDKRLTVFGGQVDGLSIYASEGARIILVGSSFSSQDNSDHGPGSLIQSYRPVEPLNFDEYLTISHYIFTAAQSYSVSESLLDLADIPTLETYVMDDPTDKIMLIAPISVGGMFAKELIVTPRGDLCVSSAYEIRESQLSTANCAIGIIGLINDQTTASLNNPFMDPASGELGVTKVAIGVETSGNGSYDYFHIRIYAQKGSSLDTDIMIDVSISTGGMYSIVIAESSLSYTTTLTLRDAVSSPSSDIFCEHTLSHDLGTQVILSATPISYSLELVTLTCSHGSAVSNDGDVYCQCDDRWRGEYCDTCSLAYWGDELNGCLQPNCRGRCDDSRCVAVSDNTAYCDCEDASLVYSLNSGSQRSLFSKTVALLDADADADSAYLDLIDTYGTDTDVCNIHLNPRSELTLNNIGVNGSIIAGSSSTISVTGNVFMLGGHTRIFSQEPIHNDTAKSEITNPQSSDLYWQTTNEDAGLISNHSACLIGEVSSYDAYICSAVEASLDSSTCTSSNWLSFSCEDGFSSRIIDTSTRKRGEDVSDAVGLMYSFSASECSQLTDSCIIPLELWPIPLYSNSIHYLQFYAGQILLLDEDQDEIGIFTPVNEEVSAPVDVYFDDLDGDSGCFCCNHRILLISTVETLSFTSEVQISLYRDGRITIDYALEEAVDVASKVRPSLEVSGRESPDLSIPGSSLMFGYSSREGCESSSSPAVEFSISYLPTQSFSLNIAADECENICLFGVCAENFNGVNECSCGVRFIGDYCDFCAGGWESPSDTDLMGEHCTSASCSYYSGCNDNGTCSGNEMNGVQQCVCDAGYVGVDCATATPEVECESTCENGGICFLGECHCVDGYNGEDCSEIECSDGCSEDIGGGECDTSSGECVCYSNWSGDDCSVYSSDGSCQYGVDNGSGCTCQLNYSGDYCQCKNNCSLHGLCNEWGCECEAGFSGSDCSIARVPVIDTDSIYIDYDEAVIGFSFENMVTISGVDAEDITFDCSILINEFGDSELLDSVGMFDSSTICKRSGDFMSFLIYPGHRSWVTSEMTFTLVSSNIIDKVTRQSSKSTIEIYLDPSFFPSTEEIPLPDSLVPQTLFLCQSGSTWTSHGLSLDVSSLQHTGWGRIYYVWSIVLADGQTNSTLDLLNSWLLSLSSIPPSSSSVTQLASFSPVVTIPSSIITLLAQDNTLEYMTLHLEATNLFHSVWSEKEYEIEFVRNSSSISFSVPSFPHELHIDKELVITPQVTCSECNTDGVAYIDTYCEVSQVVWSWKCLNASKKDSILFSTPVAIFPENSLQIGTYLCSVQVEYDGVSKKRNIEFTMIEAEIAITIEDVGSEMTSNPFYEAKEFISSNSLSASSKFGVKSDIVESSKYARSIHRTARPGDSIRLQSFGTVSSVSSHWTVTRDEQIVMTTSGSELSFFIPAYVSADTLYCCTAYMWSDSNGTLLKTSDVYVHVLAGDRRSDMDWTDDLMLGLSIQGITSLEEGKTMRLRAIPHGYSSLSNLSFSWNLDVASIPDRLVELAESRLKDDPFEDFTVDDSHLLSILVIEGQNFISLCNTIGYDKPCFNVQVCDSLTEQCVSLSVCVELERLFGVVYPIMMTNIEGTDDLICSKQHCLGYTETSQVTSDDIYIEVESDTLSSVDGDLLSQELQCEEFSRISTTIPKTVSHDPVSLLISIGDFIVISNFSSSSTPISLPCSYLSEEWMNYLDTDTHGVLPSFSVSESNISAYSYVRSSASVKVDVESLSGTDITVMGKSLLRVKNTGDSSSTAVDILDYNTSVSHLIRFPFSSYSHKLDYCESVGDVSCIVHACSSMLAIANDIIEILQVEIESKGSNLEVPDKMRNMAFRFMISSHLYVASLKIIEIIEDTNVEIYTRMHAFNLFLNFMYFYIENRMETVPYMYSNINEEIVIAEQQYSVLLNEGIFPIVDGISKSVTYHLRIEGDLSGASFIDLLPNAPIAPNDYLRQRIARLEQYVSNIFFDISAFSSRSSLYLDVIVAFAGSLPKYLESGEISSKSEIVTFSRFGGVDMLNYSAYNQYCDMTITYNSLFDDETLILFNEYDSLIGCPLELIQSTLITDKMNGATGTETDEELDTLKSDVLEQARSVPALFAFNRQAGNSLTRLSDESETDGSVEIFCDGCFAIKVPKTSYISSVSSSNAAISGAIKTHTDTELYVRVYRPIADEYEEIDGIVEELNETDEEGNITQYYIVNVSNIGIYLVCEREIEVEDIWVKWVILIVCILMGIGIITGIALCFVKSRKRNAKKKRRQSTYSYPLDLNAEAHYSSEQPIEKLDISASRIMKSDYVQSPLTLHTL</sequence>
<dbReference type="PANTHER" id="PTHR24033:SF151">
    <property type="entry name" value="NOTCH 2"/>
    <property type="match status" value="1"/>
</dbReference>
<dbReference type="Gene3D" id="2.10.25.10">
    <property type="entry name" value="Laminin"/>
    <property type="match status" value="2"/>
</dbReference>
<reference evidence="4" key="1">
    <citation type="submission" date="2022-03" db="EMBL/GenBank/DDBJ databases">
        <title>Draft genome sequence of Aduncisulcus paluster, a free-living microaerophilic Fornicata.</title>
        <authorList>
            <person name="Yuyama I."/>
            <person name="Kume K."/>
            <person name="Tamura T."/>
            <person name="Inagaki Y."/>
            <person name="Hashimoto T."/>
        </authorList>
    </citation>
    <scope>NUCLEOTIDE SEQUENCE</scope>
    <source>
        <strain evidence="4">NY0171</strain>
    </source>
</reference>
<keyword evidence="1" id="KW-0245">EGF-like domain</keyword>
<accession>A0ABQ5KPK7</accession>
<dbReference type="PANTHER" id="PTHR24033">
    <property type="entry name" value="EGF-LIKE DOMAIN-CONTAINING PROTEIN"/>
    <property type="match status" value="1"/>
</dbReference>
<comment type="caution">
    <text evidence="1">Lacks conserved residue(s) required for the propagation of feature annotation.</text>
</comment>
<organism evidence="4 5">
    <name type="scientific">Aduncisulcus paluster</name>
    <dbReference type="NCBI Taxonomy" id="2918883"/>
    <lineage>
        <taxon>Eukaryota</taxon>
        <taxon>Metamonada</taxon>
        <taxon>Carpediemonas-like organisms</taxon>
        <taxon>Aduncisulcus</taxon>
    </lineage>
</organism>
<keyword evidence="5" id="KW-1185">Reference proteome</keyword>
<proteinExistence type="predicted"/>
<dbReference type="EMBL" id="BQXS01010811">
    <property type="protein sequence ID" value="GKT34440.1"/>
    <property type="molecule type" value="Genomic_DNA"/>
</dbReference>
<feature type="domain" description="EGF-like" evidence="3">
    <location>
        <begin position="2075"/>
        <end position="2114"/>
    </location>
</feature>
<feature type="domain" description="EGF-like" evidence="3">
    <location>
        <begin position="2118"/>
        <end position="2149"/>
    </location>
</feature>
<evidence type="ECO:0000313" key="5">
    <source>
        <dbReference type="Proteomes" id="UP001057375"/>
    </source>
</evidence>
<keyword evidence="1" id="KW-1015">Disulfide bond</keyword>
<feature type="disulfide bond" evidence="1">
    <location>
        <begin position="2085"/>
        <end position="2102"/>
    </location>
</feature>